<dbReference type="Proteomes" id="UP000078540">
    <property type="component" value="Unassembled WGS sequence"/>
</dbReference>
<gene>
    <name evidence="1" type="ORF">ALC53_00922</name>
</gene>
<keyword evidence="2" id="KW-1185">Reference proteome</keyword>
<organism evidence="1 2">
    <name type="scientific">Atta colombica</name>
    <dbReference type="NCBI Taxonomy" id="520822"/>
    <lineage>
        <taxon>Eukaryota</taxon>
        <taxon>Metazoa</taxon>
        <taxon>Ecdysozoa</taxon>
        <taxon>Arthropoda</taxon>
        <taxon>Hexapoda</taxon>
        <taxon>Insecta</taxon>
        <taxon>Pterygota</taxon>
        <taxon>Neoptera</taxon>
        <taxon>Endopterygota</taxon>
        <taxon>Hymenoptera</taxon>
        <taxon>Apocrita</taxon>
        <taxon>Aculeata</taxon>
        <taxon>Formicoidea</taxon>
        <taxon>Formicidae</taxon>
        <taxon>Myrmicinae</taxon>
        <taxon>Atta</taxon>
    </lineage>
</organism>
<protein>
    <submittedName>
        <fullName evidence="1">Uncharacterized protein</fullName>
    </submittedName>
</protein>
<dbReference type="EMBL" id="KQ976401">
    <property type="protein sequence ID" value="KYM92467.1"/>
    <property type="molecule type" value="Genomic_DNA"/>
</dbReference>
<dbReference type="AlphaFoldDB" id="A0A195BV57"/>
<proteinExistence type="predicted"/>
<reference evidence="1 2" key="1">
    <citation type="submission" date="2015-09" db="EMBL/GenBank/DDBJ databases">
        <title>Atta colombica WGS genome.</title>
        <authorList>
            <person name="Nygaard S."/>
            <person name="Hu H."/>
            <person name="Boomsma J."/>
            <person name="Zhang G."/>
        </authorList>
    </citation>
    <scope>NUCLEOTIDE SEQUENCE [LARGE SCALE GENOMIC DNA]</scope>
    <source>
        <strain evidence="1">Treedump-2</strain>
        <tissue evidence="1">Whole body</tissue>
    </source>
</reference>
<sequence length="86" mass="9485">MTVTGMMVTAHNIGNEFVDENFANRSDCTIRLLSSKTELTFVCPLAIESFALETNKGDPARARTSISQGHLTRVIHCLGEFSHTWG</sequence>
<accession>A0A195BV57</accession>
<evidence type="ECO:0000313" key="1">
    <source>
        <dbReference type="EMBL" id="KYM92467.1"/>
    </source>
</evidence>
<name>A0A195BV57_9HYME</name>
<evidence type="ECO:0000313" key="2">
    <source>
        <dbReference type="Proteomes" id="UP000078540"/>
    </source>
</evidence>